<protein>
    <submittedName>
        <fullName evidence="10">Putative polyketide synthase</fullName>
    </submittedName>
</protein>
<dbReference type="InterPro" id="IPR001227">
    <property type="entry name" value="Ac_transferase_dom_sf"/>
</dbReference>
<dbReference type="CDD" id="cd05195">
    <property type="entry name" value="enoyl_red"/>
    <property type="match status" value="1"/>
</dbReference>
<feature type="domain" description="Ketosynthase family 3 (KS3)" evidence="8">
    <location>
        <begin position="1"/>
        <end position="407"/>
    </location>
</feature>
<dbReference type="PROSITE" id="PS50075">
    <property type="entry name" value="CARRIER"/>
    <property type="match status" value="1"/>
</dbReference>
<dbReference type="Gene3D" id="3.40.47.10">
    <property type="match status" value="1"/>
</dbReference>
<dbReference type="InterPro" id="IPR014030">
    <property type="entry name" value="Ketoacyl_synth_N"/>
</dbReference>
<dbReference type="Proteomes" id="UP000235023">
    <property type="component" value="Unassembled WGS sequence"/>
</dbReference>
<dbReference type="SUPFAM" id="SSF55048">
    <property type="entry name" value="Probable ACP-binding domain of malonyl-CoA ACP transacylase"/>
    <property type="match status" value="1"/>
</dbReference>
<dbReference type="Pfam" id="PF16197">
    <property type="entry name" value="KAsynt_C_assoc"/>
    <property type="match status" value="1"/>
</dbReference>
<feature type="region of interest" description="C-terminal hotdog fold" evidence="6">
    <location>
        <begin position="1029"/>
        <end position="1175"/>
    </location>
</feature>
<dbReference type="InterPro" id="IPR009081">
    <property type="entry name" value="PP-bd_ACP"/>
</dbReference>
<dbReference type="Gene3D" id="3.40.50.150">
    <property type="entry name" value="Vaccinia Virus protein VP39"/>
    <property type="match status" value="1"/>
</dbReference>
<dbReference type="SUPFAM" id="SSF47336">
    <property type="entry name" value="ACP-like"/>
    <property type="match status" value="1"/>
</dbReference>
<evidence type="ECO:0000259" key="8">
    <source>
        <dbReference type="PROSITE" id="PS52004"/>
    </source>
</evidence>
<dbReference type="SUPFAM" id="SSF51735">
    <property type="entry name" value="NAD(P)-binding Rossmann-fold domains"/>
    <property type="match status" value="2"/>
</dbReference>
<evidence type="ECO:0000313" key="11">
    <source>
        <dbReference type="Proteomes" id="UP000235023"/>
    </source>
</evidence>
<dbReference type="GO" id="GO:0004312">
    <property type="term" value="F:fatty acid synthase activity"/>
    <property type="evidence" value="ECO:0007669"/>
    <property type="project" value="TreeGrafter"/>
</dbReference>
<dbReference type="InterPro" id="IPR013968">
    <property type="entry name" value="PKS_KR"/>
</dbReference>
<dbReference type="InterPro" id="IPR049900">
    <property type="entry name" value="PKS_mFAS_DH"/>
</dbReference>
<dbReference type="GO" id="GO:0004315">
    <property type="term" value="F:3-oxoacyl-[acyl-carrier-protein] synthase activity"/>
    <property type="evidence" value="ECO:0007669"/>
    <property type="project" value="InterPro"/>
</dbReference>
<dbReference type="CDD" id="cd00833">
    <property type="entry name" value="PKS"/>
    <property type="match status" value="1"/>
</dbReference>
<dbReference type="InterPro" id="IPR011032">
    <property type="entry name" value="GroES-like_sf"/>
</dbReference>
<proteinExistence type="predicted"/>
<evidence type="ECO:0000256" key="6">
    <source>
        <dbReference type="PROSITE-ProRule" id="PRU01363"/>
    </source>
</evidence>
<dbReference type="SMART" id="SM00827">
    <property type="entry name" value="PKS_AT"/>
    <property type="match status" value="1"/>
</dbReference>
<dbReference type="SUPFAM" id="SSF52151">
    <property type="entry name" value="FabD/lysophospholipase-like"/>
    <property type="match status" value="1"/>
</dbReference>
<evidence type="ECO:0000256" key="1">
    <source>
        <dbReference type="ARBA" id="ARBA00022450"/>
    </source>
</evidence>
<dbReference type="InterPro" id="IPR036291">
    <property type="entry name" value="NAD(P)-bd_dom_sf"/>
</dbReference>
<dbReference type="FunFam" id="3.40.50.720:FF:000209">
    <property type="entry name" value="Polyketide synthase Pks12"/>
    <property type="match status" value="1"/>
</dbReference>
<dbReference type="InterPro" id="IPR036736">
    <property type="entry name" value="ACP-like_sf"/>
</dbReference>
<dbReference type="InterPro" id="IPR016036">
    <property type="entry name" value="Malonyl_transacylase_ACP-bd"/>
</dbReference>
<dbReference type="InterPro" id="IPR013154">
    <property type="entry name" value="ADH-like_N"/>
</dbReference>
<dbReference type="GO" id="GO:0006633">
    <property type="term" value="P:fatty acid biosynthetic process"/>
    <property type="evidence" value="ECO:0007669"/>
    <property type="project" value="InterPro"/>
</dbReference>
<dbReference type="Pfam" id="PF08242">
    <property type="entry name" value="Methyltransf_12"/>
    <property type="match status" value="1"/>
</dbReference>
<dbReference type="Gene3D" id="3.40.366.10">
    <property type="entry name" value="Malonyl-Coenzyme A Acyl Carrier Protein, domain 2"/>
    <property type="match status" value="1"/>
</dbReference>
<dbReference type="Pfam" id="PF14765">
    <property type="entry name" value="PS-DH"/>
    <property type="match status" value="1"/>
</dbReference>
<keyword evidence="1" id="KW-0596">Phosphopantetheine</keyword>
<feature type="domain" description="Carrier" evidence="7">
    <location>
        <begin position="2348"/>
        <end position="2423"/>
    </location>
</feature>
<dbReference type="InterPro" id="IPR032821">
    <property type="entry name" value="PKS_assoc"/>
</dbReference>
<keyword evidence="11" id="KW-1185">Reference proteome</keyword>
<evidence type="ECO:0000256" key="3">
    <source>
        <dbReference type="ARBA" id="ARBA00022603"/>
    </source>
</evidence>
<evidence type="ECO:0000259" key="9">
    <source>
        <dbReference type="PROSITE" id="PS52019"/>
    </source>
</evidence>
<keyword evidence="2" id="KW-0597">Phosphoprotein</keyword>
<dbReference type="SUPFAM" id="SSF53901">
    <property type="entry name" value="Thiolase-like"/>
    <property type="match status" value="1"/>
</dbReference>
<dbReference type="SMART" id="SM00826">
    <property type="entry name" value="PKS_DH"/>
    <property type="match status" value="1"/>
</dbReference>
<dbReference type="Pfam" id="PF21089">
    <property type="entry name" value="PKS_DH_N"/>
    <property type="match status" value="1"/>
</dbReference>
<dbReference type="InterPro" id="IPR020807">
    <property type="entry name" value="PKS_DH"/>
</dbReference>
<dbReference type="Pfam" id="PF02801">
    <property type="entry name" value="Ketoacyl-synt_C"/>
    <property type="match status" value="1"/>
</dbReference>
<dbReference type="CDD" id="cd02440">
    <property type="entry name" value="AdoMet_MTases"/>
    <property type="match status" value="1"/>
</dbReference>
<dbReference type="InterPro" id="IPR050091">
    <property type="entry name" value="PKS_NRPS_Biosynth_Enz"/>
</dbReference>
<evidence type="ECO:0000313" key="10">
    <source>
        <dbReference type="EMBL" id="PLN86691.1"/>
    </source>
</evidence>
<keyword evidence="4" id="KW-0808">Transferase</keyword>
<dbReference type="GO" id="GO:1901336">
    <property type="term" value="P:lactone biosynthetic process"/>
    <property type="evidence" value="ECO:0007669"/>
    <property type="project" value="UniProtKB-ARBA"/>
</dbReference>
<dbReference type="GO" id="GO:0044550">
    <property type="term" value="P:secondary metabolite biosynthetic process"/>
    <property type="evidence" value="ECO:0007669"/>
    <property type="project" value="UniProtKB-ARBA"/>
</dbReference>
<dbReference type="GO" id="GO:0016491">
    <property type="term" value="F:oxidoreductase activity"/>
    <property type="evidence" value="ECO:0007669"/>
    <property type="project" value="InterPro"/>
</dbReference>
<keyword evidence="3" id="KW-0489">Methyltransferase</keyword>
<evidence type="ECO:0000256" key="5">
    <source>
        <dbReference type="ARBA" id="ARBA00023268"/>
    </source>
</evidence>
<dbReference type="EMBL" id="KZ559497">
    <property type="protein sequence ID" value="PLN86691.1"/>
    <property type="molecule type" value="Genomic_DNA"/>
</dbReference>
<dbReference type="InterPro" id="IPR013217">
    <property type="entry name" value="Methyltransf_12"/>
</dbReference>
<dbReference type="InterPro" id="IPR057326">
    <property type="entry name" value="KR_dom"/>
</dbReference>
<dbReference type="Gene3D" id="3.40.50.720">
    <property type="entry name" value="NAD(P)-binding Rossmann-like Domain"/>
    <property type="match status" value="1"/>
</dbReference>
<sequence length="2440" mass="268636">MGMRLPGDVRTAEEFWDFLLSKKDGLCPVPPDRYNAAAFSTSKKPLPKQGYFLRQNPGWFDAPFFSLGAHEAARMDPQQRLLLEVVWECLENAGETDWEGRDIGCYVGTFGEDWLDLRHKDAQSTDRYHALGTGAFALANHVSYKFDFRGPSMTIQTGCSSSLVGVHEACQALATDTCSAAVVAGTNLILAPTMTTTMTENMVISPNGICKTFDAKADGYGRGEAVNCLYLKKLDDAVRDNNPIRAVIRSTATNSDGSSTMISTPSSETQEKLIRTAYRNANIDNIAETGLFECHGTGTMAGDTAESAAIAAVLGGKGAVLGAVKPNFGHSEGASGITSIIKAVLSLEHKVIPPNAHFETPNPAIPFEKEHLMVAEQPLQWPADRRARVSINGFGIGGANAHVILEAPSEFGLEVDNTGCHPAVEGRSQLLLVSARDNTSLQERIDQIVDYSNAHPSQLQHLAFTLSAKRKHLSHRAFAVARGDSSLERSNFHHSHSKSAPRIHFVFTGQGAHWLGMGKAMVETYASVRSDIRLLQHALMSTDKPPSWCLEKELCRMDGTQTNDPEVCQSLCTALQIAIVNLLRSWGVEATSVIGHSSGEIAAAYTAGAITAASAITIAYFRGKLAKSIVNTRESENEGEMAGIGLSSAEVAPYLEENVVVACENSPRSVTISGPKPSIEQTVSRIRAENPDVFCRILRLGIAYHSPQMKHIGQQYQELITAHICQNSEAMVPMFSSVTTQRIVDPQELNATYWRQNLESPVRFTEAVSILLQHQEHDQQHLFVEIGPHSALSGPLKQIFATIQFKMPPVYIPTLVRDDHDCQSQLLSVVGSLSIRGTTLQLLNVNGSGKVLSDIPPYPWSRANTYWEESRLAQQWRLCGEQHHELLGRRCPEASEMEPMWRNLLRLADVPWLSEHILQSQIIFPGAGYIAIAGEAIQQLAPAAQAHGYSIKNVVFKAALLLEEYHPVEVVTSLKRVMLNDYMESDWYSFSIMSYDGTSWTKNCSGQVKAGPEEHIYNRFQFPENDSQYCRPVLSEKWYDAIARLGLPYGTHFRGLESIRADPKGGSAIGVATDRVKSHDSRYVTHPTVIDQCLQLMSVASTAGMSRRLDGGAIPVSIEDVFVGHGGNQMPLAVNIESSSTSSVCGNAVATHENHPVISLNRAKFFCHRNLDAGNRQIPLTSKTQWMPDIDFQNSQGLLRSPLTKEAFAENCQQYTEMAFLYFLETAEKLRNIVPRLPHLTKWKQLVETEAAHVSEGKHRQLFPDSQAWAEWSSPQRLNRIEYLGTLLDKTESVVVKEALGAIYNNCLGIAQGEVSVLTILLENNLLERFYESTTRVSDWDYFLRLLCHSNPMLRILEIGAGTGSAATLALKSLCVSGLPKYASYTYTDVTSAFLLPAEERFKGQRNMEFKTLDITQNPCHQGFVPHGYDLVIASNVIHATPDLVKSLENVHKLLAPGGRLLLHELNPGYGADDGRVNAPYVSPAVWDEKLKAARFTGTEIYVDDIEAPYRNSSTMISRIPRNSSAKPAVSLVVKNRTPSIWSQIVEKELTDLDYPIRWTTLDEEPTADGWHIFLLDADCAFLYDINTEGYNLLKQYLEKVKRCNLLWVTHATQMGCADPRYGLSLGLVRCLRLESSMAFYTLEVDSFTIDSARVLDYIITRSQDEGVPGLAPDYEYSFYGGNMFIPRFAWGESEDSALRASRLVDRKRLEINAPGLLDSLRWIEIEGGSLGDEEVDIDMHYVGLNFKDVMVAMGLLGSVDDLGMEGSGIVRRVGRRVTDLHCGDKVTVTSQAICSTRVVVPRQHCMKVPDGMDLSDAAAVAIVFATTIYSLLHVGALRKGQTVLIHSACGGVGIAAIQICKMIGAEVFATVGNQEKVDYLVKEMGIPHDRIFDSRSDSFRSGVMKVTNGQGVDLVLNSLAGKLLHASWDCVAPLGKMIELGKRDFLTNGTLSLKPFINNRQFIGVDMIGLLQLDMGIMYRLMTEFGSWYKEGKVHAIRSIVFDATQVVEAFRLLQKGTHIGKVVIRMPQDTSELNNSTVRPRLRLNPDASYLLVGGLGGIGRAVSTWMVEHGARHLTFLSRSAGASDEHRDFIKELEILGCHVECIAGSVTEMKSVTDAVARSNRPLKGVLHLSMSLEDRTFSDMTYDEWKVPLASKVQGTWNLHQAVAQESLDFFIAFGSLAGTCGRMKQTNYGAANTFIEAFIRYRHEQGLPSSALVLGAVGDVGFVSREARLLQKLRSAGCWVLSEAEVLEGLQLAILECCGSLDEALPSGGTSVSTALITGLGQTHPLSDTTTGTLLPPDARSAMYKHLEPNQGAASTDCGPGHVKEIIGRIERDPDSLLQGEMEALVANEVFRLILTYSAEAQEMEPHERDNIEIDSLMSIEIKNWVLRNMGLEIGMSDISKAKTVGGLVKLIMERLRAKYLSEGEDKVDSSDS</sequence>
<feature type="region of interest" description="N-terminal hotdog fold" evidence="6">
    <location>
        <begin position="884"/>
        <end position="1015"/>
    </location>
</feature>
<feature type="active site" description="Proton donor; for dehydratase activity" evidence="6">
    <location>
        <position position="1091"/>
    </location>
</feature>
<dbReference type="InterPro" id="IPR014031">
    <property type="entry name" value="Ketoacyl_synth_C"/>
</dbReference>
<dbReference type="PROSITE" id="PS52004">
    <property type="entry name" value="KS3_2"/>
    <property type="match status" value="1"/>
</dbReference>
<dbReference type="PROSITE" id="PS52019">
    <property type="entry name" value="PKS_MFAS_DH"/>
    <property type="match status" value="1"/>
</dbReference>
<dbReference type="InterPro" id="IPR049552">
    <property type="entry name" value="PKS_DH_N"/>
</dbReference>
<dbReference type="OrthoDB" id="329835at2759"/>
<dbReference type="SMART" id="SM00822">
    <property type="entry name" value="PKS_KR"/>
    <property type="match status" value="1"/>
</dbReference>
<dbReference type="InterPro" id="IPR049551">
    <property type="entry name" value="PKS_DH_C"/>
</dbReference>
<gene>
    <name evidence="10" type="ORF">BDW42DRAFT_199880</name>
</gene>
<dbReference type="InterPro" id="IPR029063">
    <property type="entry name" value="SAM-dependent_MTases_sf"/>
</dbReference>
<dbReference type="SUPFAM" id="SSF53335">
    <property type="entry name" value="S-adenosyl-L-methionine-dependent methyltransferases"/>
    <property type="match status" value="1"/>
</dbReference>
<dbReference type="InterPro" id="IPR020841">
    <property type="entry name" value="PKS_Beta-ketoAc_synthase_dom"/>
</dbReference>
<organism evidence="10 11">
    <name type="scientific">Aspergillus taichungensis</name>
    <dbReference type="NCBI Taxonomy" id="482145"/>
    <lineage>
        <taxon>Eukaryota</taxon>
        <taxon>Fungi</taxon>
        <taxon>Dikarya</taxon>
        <taxon>Ascomycota</taxon>
        <taxon>Pezizomycotina</taxon>
        <taxon>Eurotiomycetes</taxon>
        <taxon>Eurotiomycetidae</taxon>
        <taxon>Eurotiales</taxon>
        <taxon>Aspergillaceae</taxon>
        <taxon>Aspergillus</taxon>
        <taxon>Aspergillus subgen. Circumdati</taxon>
    </lineage>
</organism>
<dbReference type="PROSITE" id="PS00606">
    <property type="entry name" value="KS3_1"/>
    <property type="match status" value="1"/>
</dbReference>
<dbReference type="Pfam" id="PF08240">
    <property type="entry name" value="ADH_N"/>
    <property type="match status" value="1"/>
</dbReference>
<keyword evidence="5" id="KW-0511">Multifunctional enzyme</keyword>
<dbReference type="GO" id="GO:0032259">
    <property type="term" value="P:methylation"/>
    <property type="evidence" value="ECO:0007669"/>
    <property type="project" value="UniProtKB-KW"/>
</dbReference>
<dbReference type="InterPro" id="IPR042104">
    <property type="entry name" value="PKS_dehydratase_sf"/>
</dbReference>
<dbReference type="InterPro" id="IPR016035">
    <property type="entry name" value="Acyl_Trfase/lysoPLipase"/>
</dbReference>
<accession>A0A2J5I9G8</accession>
<evidence type="ECO:0000259" key="7">
    <source>
        <dbReference type="PROSITE" id="PS50075"/>
    </source>
</evidence>
<dbReference type="Gene3D" id="3.90.180.10">
    <property type="entry name" value="Medium-chain alcohol dehydrogenases, catalytic domain"/>
    <property type="match status" value="1"/>
</dbReference>
<dbReference type="InterPro" id="IPR016039">
    <property type="entry name" value="Thiolase-like"/>
</dbReference>
<dbReference type="SUPFAM" id="SSF50129">
    <property type="entry name" value="GroES-like"/>
    <property type="match status" value="1"/>
</dbReference>
<dbReference type="GO" id="GO:0008168">
    <property type="term" value="F:methyltransferase activity"/>
    <property type="evidence" value="ECO:0007669"/>
    <property type="project" value="UniProtKB-KW"/>
</dbReference>
<dbReference type="InterPro" id="IPR014043">
    <property type="entry name" value="Acyl_transferase_dom"/>
</dbReference>
<dbReference type="Pfam" id="PF08659">
    <property type="entry name" value="KR"/>
    <property type="match status" value="1"/>
</dbReference>
<dbReference type="PANTHER" id="PTHR43775">
    <property type="entry name" value="FATTY ACID SYNTHASE"/>
    <property type="match status" value="1"/>
</dbReference>
<name>A0A2J5I9G8_9EURO</name>
<evidence type="ECO:0000256" key="2">
    <source>
        <dbReference type="ARBA" id="ARBA00022553"/>
    </source>
</evidence>
<dbReference type="Pfam" id="PF00698">
    <property type="entry name" value="Acyl_transf_1"/>
    <property type="match status" value="1"/>
</dbReference>
<dbReference type="SMART" id="SM00829">
    <property type="entry name" value="PKS_ER"/>
    <property type="match status" value="1"/>
</dbReference>
<dbReference type="Pfam" id="PF13602">
    <property type="entry name" value="ADH_zinc_N_2"/>
    <property type="match status" value="1"/>
</dbReference>
<dbReference type="InterPro" id="IPR018201">
    <property type="entry name" value="Ketoacyl_synth_AS"/>
</dbReference>
<dbReference type="SMART" id="SM00825">
    <property type="entry name" value="PKS_KS"/>
    <property type="match status" value="1"/>
</dbReference>
<dbReference type="InterPro" id="IPR020843">
    <property type="entry name" value="ER"/>
</dbReference>
<reference evidence="11" key="1">
    <citation type="submission" date="2017-12" db="EMBL/GenBank/DDBJ databases">
        <authorList>
            <consortium name="DOE Joint Genome Institute"/>
            <person name="Mondo S.J."/>
            <person name="Kjaerbolling I."/>
            <person name="Vesth T.C."/>
            <person name="Frisvad J.C."/>
            <person name="Nybo J.L."/>
            <person name="Theobald S."/>
            <person name="Kuo A."/>
            <person name="Bowyer P."/>
            <person name="Matsuda Y."/>
            <person name="Lyhne E.K."/>
            <person name="Kogle M.E."/>
            <person name="Clum A."/>
            <person name="Lipzen A."/>
            <person name="Salamov A."/>
            <person name="Ngan C.Y."/>
            <person name="Daum C."/>
            <person name="Chiniquy J."/>
            <person name="Barry K."/>
            <person name="LaButti K."/>
            <person name="Haridas S."/>
            <person name="Simmons B.A."/>
            <person name="Magnuson J.K."/>
            <person name="Mortensen U.H."/>
            <person name="Larsen T.O."/>
            <person name="Grigoriev I.V."/>
            <person name="Baker S.E."/>
            <person name="Andersen M.R."/>
            <person name="Nordberg H.P."/>
            <person name="Cantor M.N."/>
            <person name="Hua S.X."/>
        </authorList>
    </citation>
    <scope>NUCLEOTIDE SEQUENCE [LARGE SCALE GENOMIC DNA]</scope>
    <source>
        <strain evidence="11">IBT 19404</strain>
    </source>
</reference>
<dbReference type="Gene3D" id="3.10.129.110">
    <property type="entry name" value="Polyketide synthase dehydratase"/>
    <property type="match status" value="1"/>
</dbReference>
<dbReference type="Gene3D" id="3.30.70.3290">
    <property type="match status" value="1"/>
</dbReference>
<dbReference type="Pfam" id="PF00109">
    <property type="entry name" value="ketoacyl-synt"/>
    <property type="match status" value="1"/>
</dbReference>
<feature type="domain" description="PKS/mFAS DH" evidence="9">
    <location>
        <begin position="884"/>
        <end position="1175"/>
    </location>
</feature>
<dbReference type="PANTHER" id="PTHR43775:SF49">
    <property type="entry name" value="SYNTHASE, PUTATIVE (JCVI)-RELATED"/>
    <property type="match status" value="1"/>
</dbReference>
<evidence type="ECO:0000256" key="4">
    <source>
        <dbReference type="ARBA" id="ARBA00022679"/>
    </source>
</evidence>
<feature type="active site" description="Proton acceptor; for dehydratase activity" evidence="6">
    <location>
        <position position="916"/>
    </location>
</feature>